<gene>
    <name evidence="2" type="ORF">ETQ85_01000</name>
</gene>
<dbReference type="OrthoDB" id="8772204at2"/>
<evidence type="ECO:0000256" key="1">
    <source>
        <dbReference type="SAM" id="MobiDB-lite"/>
    </source>
</evidence>
<protein>
    <recommendedName>
        <fullName evidence="4">DUF4194 domain-containing protein</fullName>
    </recommendedName>
</protein>
<name>A0A6C2D8X1_9RHOO</name>
<dbReference type="EMBL" id="SDKK01000001">
    <property type="protein sequence ID" value="TYC62162.1"/>
    <property type="molecule type" value="Genomic_DNA"/>
</dbReference>
<sequence length="233" mass="25348">MEQQIRTLTARLLASRSLPRTDALVRRALVDEAFRVDLDARLAAVGLQLIDNPYAAHVAVALTADVHEPVFGATREYAASNLGLTRDQLALLVVIWALIILPKRERQVNRQKLADDGQSDMFGKDGPLEHGEEVSGAIVEASLLADFAPVLGHKTYVQGKLLSRLAQLGFIERKGGMILEGPLLDVLLDYRTLADRIIYGTLGEVLAQAGHPPPARDAFTAPEPDDADAEEDD</sequence>
<reference evidence="2 3" key="1">
    <citation type="submission" date="2019-01" db="EMBL/GenBank/DDBJ databases">
        <title>Zoogloea oleivorans genome sequencing and assembly.</title>
        <authorList>
            <person name="Tancsics A."/>
            <person name="Farkas M."/>
            <person name="Kriszt B."/>
            <person name="Maroti G."/>
            <person name="Horvath B."/>
        </authorList>
    </citation>
    <scope>NUCLEOTIDE SEQUENCE [LARGE SCALE GENOMIC DNA]</scope>
    <source>
        <strain evidence="2 3">Buc</strain>
    </source>
</reference>
<feature type="region of interest" description="Disordered" evidence="1">
    <location>
        <begin position="210"/>
        <end position="233"/>
    </location>
</feature>
<accession>A0A6C2D8X1</accession>
<feature type="compositionally biased region" description="Acidic residues" evidence="1">
    <location>
        <begin position="223"/>
        <end position="233"/>
    </location>
</feature>
<evidence type="ECO:0000313" key="2">
    <source>
        <dbReference type="EMBL" id="TYC62162.1"/>
    </source>
</evidence>
<comment type="caution">
    <text evidence="2">The sequence shown here is derived from an EMBL/GenBank/DDBJ whole genome shotgun (WGS) entry which is preliminary data.</text>
</comment>
<dbReference type="Proteomes" id="UP000389128">
    <property type="component" value="Unassembled WGS sequence"/>
</dbReference>
<organism evidence="2 3">
    <name type="scientific">Zoogloea oleivorans</name>
    <dbReference type="NCBI Taxonomy" id="1552750"/>
    <lineage>
        <taxon>Bacteria</taxon>
        <taxon>Pseudomonadati</taxon>
        <taxon>Pseudomonadota</taxon>
        <taxon>Betaproteobacteria</taxon>
        <taxon>Rhodocyclales</taxon>
        <taxon>Zoogloeaceae</taxon>
        <taxon>Zoogloea</taxon>
    </lineage>
</organism>
<evidence type="ECO:0000313" key="3">
    <source>
        <dbReference type="Proteomes" id="UP000389128"/>
    </source>
</evidence>
<dbReference type="RefSeq" id="WP_148577252.1">
    <property type="nucleotide sequence ID" value="NZ_SDKK01000001.1"/>
</dbReference>
<evidence type="ECO:0008006" key="4">
    <source>
        <dbReference type="Google" id="ProtNLM"/>
    </source>
</evidence>
<keyword evidence="3" id="KW-1185">Reference proteome</keyword>
<proteinExistence type="predicted"/>
<dbReference type="AlphaFoldDB" id="A0A6C2D8X1"/>